<dbReference type="HOGENOM" id="CLU_951130_0_0_1"/>
<dbReference type="PaxDb" id="3880-AES85011"/>
<evidence type="ECO:0000313" key="4">
    <source>
        <dbReference type="Proteomes" id="UP000002051"/>
    </source>
</evidence>
<dbReference type="EMBL" id="CM001222">
    <property type="protein sequence ID" value="KEH27155.1"/>
    <property type="molecule type" value="Genomic_DNA"/>
</dbReference>
<sequence>MGNSCPLPCDRYMYVGKNVSVLYRKEERYLEEGKLETSIVSYHVGYSVSALLILETTYGKNGLIKLLRFKVQDPESDVTFDIDRAENNLLNQINTNDFRKFEINFVNETKNRLEGVTKTNVAYHGTIDEGSLLVVEQKRKSGVQKPYVAVVAHYYAICSRSIFLWKYDVALSMLVNVRVLNNDLDVFSTGCNSNTSISFLAMFDQVSQTRTWHWKTCPYYVAETERRECSGVTGKQFKTETETETETESDDEEGTYHQRRKQIGGSILANPGVIKGNNNGNLVVNKLFLGGGN</sequence>
<organism evidence="3">
    <name type="scientific">Medicago truncatula</name>
    <name type="common">Barrel medic</name>
    <name type="synonym">Medicago tribuloides</name>
    <dbReference type="NCBI Taxonomy" id="3880"/>
    <lineage>
        <taxon>Eukaryota</taxon>
        <taxon>Viridiplantae</taxon>
        <taxon>Streptophyta</taxon>
        <taxon>Embryophyta</taxon>
        <taxon>Tracheophyta</taxon>
        <taxon>Spermatophyta</taxon>
        <taxon>Magnoliopsida</taxon>
        <taxon>eudicotyledons</taxon>
        <taxon>Gunneridae</taxon>
        <taxon>Pentapetalae</taxon>
        <taxon>rosids</taxon>
        <taxon>fabids</taxon>
        <taxon>Fabales</taxon>
        <taxon>Fabaceae</taxon>
        <taxon>Papilionoideae</taxon>
        <taxon>50 kb inversion clade</taxon>
        <taxon>NPAAA clade</taxon>
        <taxon>Hologalegina</taxon>
        <taxon>IRL clade</taxon>
        <taxon>Trifolieae</taxon>
        <taxon>Medicago</taxon>
    </lineage>
</organism>
<evidence type="ECO:0000313" key="2">
    <source>
        <dbReference type="EMBL" id="KEH27155.1"/>
    </source>
</evidence>
<evidence type="ECO:0000313" key="3">
    <source>
        <dbReference type="EnsemblPlants" id="KEH27155"/>
    </source>
</evidence>
<accession>G8A0M3</accession>
<keyword evidence="4" id="KW-1185">Reference proteome</keyword>
<proteinExistence type="predicted"/>
<reference evidence="2 4" key="2">
    <citation type="journal article" date="2014" name="BMC Genomics">
        <title>An improved genome release (version Mt4.0) for the model legume Medicago truncatula.</title>
        <authorList>
            <person name="Tang H."/>
            <person name="Krishnakumar V."/>
            <person name="Bidwell S."/>
            <person name="Rosen B."/>
            <person name="Chan A."/>
            <person name="Zhou S."/>
            <person name="Gentzbittel L."/>
            <person name="Childs K.L."/>
            <person name="Yandell M."/>
            <person name="Gundlach H."/>
            <person name="Mayer K.F."/>
            <person name="Schwartz D.C."/>
            <person name="Town C.D."/>
        </authorList>
    </citation>
    <scope>GENOME REANNOTATION</scope>
    <source>
        <strain evidence="2">A17</strain>
        <strain evidence="3 4">cv. Jemalong A17</strain>
    </source>
</reference>
<gene>
    <name evidence="2" type="ordered locus">MTR_6g488220</name>
</gene>
<dbReference type="AlphaFoldDB" id="G8A0M3"/>
<reference evidence="3" key="3">
    <citation type="submission" date="2015-04" db="UniProtKB">
        <authorList>
            <consortium name="EnsemblPlants"/>
        </authorList>
    </citation>
    <scope>IDENTIFICATION</scope>
    <source>
        <strain evidence="3">cv. Jemalong A17</strain>
    </source>
</reference>
<dbReference type="Proteomes" id="UP000002051">
    <property type="component" value="Chromosome 6"/>
</dbReference>
<name>G8A0M3_MEDTR</name>
<protein>
    <submittedName>
        <fullName evidence="2 3">Uncharacterized protein</fullName>
    </submittedName>
</protein>
<feature type="compositionally biased region" description="Acidic residues" evidence="1">
    <location>
        <begin position="242"/>
        <end position="253"/>
    </location>
</feature>
<reference evidence="2 4" key="1">
    <citation type="journal article" date="2011" name="Nature">
        <title>The Medicago genome provides insight into the evolution of rhizobial symbioses.</title>
        <authorList>
            <person name="Young N.D."/>
            <person name="Debelle F."/>
            <person name="Oldroyd G.E."/>
            <person name="Geurts R."/>
            <person name="Cannon S.B."/>
            <person name="Udvardi M.K."/>
            <person name="Benedito V.A."/>
            <person name="Mayer K.F."/>
            <person name="Gouzy J."/>
            <person name="Schoof H."/>
            <person name="Van de Peer Y."/>
            <person name="Proost S."/>
            <person name="Cook D.R."/>
            <person name="Meyers B.C."/>
            <person name="Spannagl M."/>
            <person name="Cheung F."/>
            <person name="De Mita S."/>
            <person name="Krishnakumar V."/>
            <person name="Gundlach H."/>
            <person name="Zhou S."/>
            <person name="Mudge J."/>
            <person name="Bharti A.K."/>
            <person name="Murray J.D."/>
            <person name="Naoumkina M.A."/>
            <person name="Rosen B."/>
            <person name="Silverstein K.A."/>
            <person name="Tang H."/>
            <person name="Rombauts S."/>
            <person name="Zhao P.X."/>
            <person name="Zhou P."/>
            <person name="Barbe V."/>
            <person name="Bardou P."/>
            <person name="Bechner M."/>
            <person name="Bellec A."/>
            <person name="Berger A."/>
            <person name="Berges H."/>
            <person name="Bidwell S."/>
            <person name="Bisseling T."/>
            <person name="Choisne N."/>
            <person name="Couloux A."/>
            <person name="Denny R."/>
            <person name="Deshpande S."/>
            <person name="Dai X."/>
            <person name="Doyle J.J."/>
            <person name="Dudez A.M."/>
            <person name="Farmer A.D."/>
            <person name="Fouteau S."/>
            <person name="Franken C."/>
            <person name="Gibelin C."/>
            <person name="Gish J."/>
            <person name="Goldstein S."/>
            <person name="Gonzalez A.J."/>
            <person name="Green P.J."/>
            <person name="Hallab A."/>
            <person name="Hartog M."/>
            <person name="Hua A."/>
            <person name="Humphray S.J."/>
            <person name="Jeong D.H."/>
            <person name="Jing Y."/>
            <person name="Jocker A."/>
            <person name="Kenton S.M."/>
            <person name="Kim D.J."/>
            <person name="Klee K."/>
            <person name="Lai H."/>
            <person name="Lang C."/>
            <person name="Lin S."/>
            <person name="Macmil S.L."/>
            <person name="Magdelenat G."/>
            <person name="Matthews L."/>
            <person name="McCorrison J."/>
            <person name="Monaghan E.L."/>
            <person name="Mun J.H."/>
            <person name="Najar F.Z."/>
            <person name="Nicholson C."/>
            <person name="Noirot C."/>
            <person name="O'Bleness M."/>
            <person name="Paule C.R."/>
            <person name="Poulain J."/>
            <person name="Prion F."/>
            <person name="Qin B."/>
            <person name="Qu C."/>
            <person name="Retzel E.F."/>
            <person name="Riddle C."/>
            <person name="Sallet E."/>
            <person name="Samain S."/>
            <person name="Samson N."/>
            <person name="Sanders I."/>
            <person name="Saurat O."/>
            <person name="Scarpelli C."/>
            <person name="Schiex T."/>
            <person name="Segurens B."/>
            <person name="Severin A.J."/>
            <person name="Sherrier D.J."/>
            <person name="Shi R."/>
            <person name="Sims S."/>
            <person name="Singer S.R."/>
            <person name="Sinharoy S."/>
            <person name="Sterck L."/>
            <person name="Viollet A."/>
            <person name="Wang B.B."/>
            <person name="Wang K."/>
            <person name="Wang M."/>
            <person name="Wang X."/>
            <person name="Warfsmann J."/>
            <person name="Weissenbach J."/>
            <person name="White D.D."/>
            <person name="White J.D."/>
            <person name="Wiley G.B."/>
            <person name="Wincker P."/>
            <person name="Xing Y."/>
            <person name="Yang L."/>
            <person name="Yao Z."/>
            <person name="Ying F."/>
            <person name="Zhai J."/>
            <person name="Zhou L."/>
            <person name="Zuber A."/>
            <person name="Denarie J."/>
            <person name="Dixon R.A."/>
            <person name="May G.D."/>
            <person name="Schwartz D.C."/>
            <person name="Rogers J."/>
            <person name="Quetier F."/>
            <person name="Town C.D."/>
            <person name="Roe B.A."/>
        </authorList>
    </citation>
    <scope>NUCLEOTIDE SEQUENCE [LARGE SCALE GENOMIC DNA]</scope>
    <source>
        <strain evidence="2">A17</strain>
        <strain evidence="3 4">cv. Jemalong A17</strain>
    </source>
</reference>
<dbReference type="OrthoDB" id="1434362at2759"/>
<dbReference type="EnsemblPlants" id="KEH27155">
    <property type="protein sequence ID" value="KEH27155"/>
    <property type="gene ID" value="MTR_6g488220"/>
</dbReference>
<feature type="region of interest" description="Disordered" evidence="1">
    <location>
        <begin position="232"/>
        <end position="258"/>
    </location>
</feature>
<evidence type="ECO:0000256" key="1">
    <source>
        <dbReference type="SAM" id="MobiDB-lite"/>
    </source>
</evidence>